<proteinExistence type="predicted"/>
<evidence type="ECO:0008006" key="3">
    <source>
        <dbReference type="Google" id="ProtNLM"/>
    </source>
</evidence>
<organism evidence="1 2">
    <name type="scientific">Streptomyces chisholmiae</name>
    <dbReference type="NCBI Taxonomy" id="3075540"/>
    <lineage>
        <taxon>Bacteria</taxon>
        <taxon>Bacillati</taxon>
        <taxon>Actinomycetota</taxon>
        <taxon>Actinomycetes</taxon>
        <taxon>Kitasatosporales</taxon>
        <taxon>Streptomycetaceae</taxon>
        <taxon>Streptomyces</taxon>
    </lineage>
</organism>
<accession>A0ABU2JXS9</accession>
<sequence>MRDVPVAEVDHLPLDILPIATEYPLGIVPGWHQHRGARFPYVATGTILMETDAGGWTVPGERGVLIPLPTRHRVRMLDVCTSSVYIEPAAVP</sequence>
<evidence type="ECO:0000313" key="1">
    <source>
        <dbReference type="EMBL" id="MDT0269805.1"/>
    </source>
</evidence>
<dbReference type="RefSeq" id="WP_311669888.1">
    <property type="nucleotide sequence ID" value="NZ_JAVREO010000020.1"/>
</dbReference>
<comment type="caution">
    <text evidence="1">The sequence shown here is derived from an EMBL/GenBank/DDBJ whole genome shotgun (WGS) entry which is preliminary data.</text>
</comment>
<dbReference type="SUPFAM" id="SSF51182">
    <property type="entry name" value="RmlC-like cupins"/>
    <property type="match status" value="1"/>
</dbReference>
<gene>
    <name evidence="1" type="ORF">RM844_26320</name>
</gene>
<dbReference type="Proteomes" id="UP001183410">
    <property type="component" value="Unassembled WGS sequence"/>
</dbReference>
<keyword evidence="2" id="KW-1185">Reference proteome</keyword>
<dbReference type="InterPro" id="IPR011051">
    <property type="entry name" value="RmlC_Cupin_sf"/>
</dbReference>
<reference evidence="2" key="1">
    <citation type="submission" date="2023-07" db="EMBL/GenBank/DDBJ databases">
        <title>30 novel species of actinomycetes from the DSMZ collection.</title>
        <authorList>
            <person name="Nouioui I."/>
        </authorList>
    </citation>
    <scope>NUCLEOTIDE SEQUENCE [LARGE SCALE GENOMIC DNA]</scope>
    <source>
        <strain evidence="2">DSM 44915</strain>
    </source>
</reference>
<protein>
    <recommendedName>
        <fullName evidence="3">AraC family transcriptional regulator</fullName>
    </recommendedName>
</protein>
<evidence type="ECO:0000313" key="2">
    <source>
        <dbReference type="Proteomes" id="UP001183410"/>
    </source>
</evidence>
<dbReference type="EMBL" id="JAVREO010000020">
    <property type="protein sequence ID" value="MDT0269805.1"/>
    <property type="molecule type" value="Genomic_DNA"/>
</dbReference>
<name>A0ABU2JXS9_9ACTN</name>